<dbReference type="Gene3D" id="3.40.50.300">
    <property type="entry name" value="P-loop containing nucleotide triphosphate hydrolases"/>
    <property type="match status" value="1"/>
</dbReference>
<dbReference type="Proteomes" id="UP000055060">
    <property type="component" value="Unassembled WGS sequence"/>
</dbReference>
<dbReference type="OrthoDB" id="484214at2"/>
<evidence type="ECO:0000313" key="2">
    <source>
        <dbReference type="Proteomes" id="UP000055060"/>
    </source>
</evidence>
<dbReference type="SUPFAM" id="SSF52540">
    <property type="entry name" value="P-loop containing nucleoside triphosphate hydrolases"/>
    <property type="match status" value="1"/>
</dbReference>
<reference evidence="1" key="1">
    <citation type="submission" date="2015-07" db="EMBL/GenBank/DDBJ databases">
        <title>Draft Genome Sequences of Anaerolinea thermolimosa IMO-1, Bellilinea caldifistulae GOMI-1, Leptolinea tardivitalis YMTK-2, Levilinea saccharolytica KIBI-1,Longilinea arvoryzae KOME-1, Previously Described as Members of the Anaerolineaceae (Chloroflexi).</title>
        <authorList>
            <person name="Sekiguchi Y."/>
            <person name="Ohashi A."/>
            <person name="Matsuura N."/>
            <person name="Tourlousse M.D."/>
        </authorList>
    </citation>
    <scope>NUCLEOTIDE SEQUENCE [LARGE SCALE GENOMIC DNA]</scope>
    <source>
        <strain evidence="1">KOME-1</strain>
    </source>
</reference>
<organism evidence="1">
    <name type="scientific">Longilinea arvoryzae</name>
    <dbReference type="NCBI Taxonomy" id="360412"/>
    <lineage>
        <taxon>Bacteria</taxon>
        <taxon>Bacillati</taxon>
        <taxon>Chloroflexota</taxon>
        <taxon>Anaerolineae</taxon>
        <taxon>Anaerolineales</taxon>
        <taxon>Anaerolineaceae</taxon>
        <taxon>Longilinea</taxon>
    </lineage>
</organism>
<dbReference type="GO" id="GO:0016301">
    <property type="term" value="F:kinase activity"/>
    <property type="evidence" value="ECO:0007669"/>
    <property type="project" value="UniProtKB-KW"/>
</dbReference>
<sequence length="187" mass="21200">MSTTNSEIILIGPVRTGKSTLGKLLSETLGKPQVSLDNLRRNYYQEIGYDEKLAESFRQHGGFLALFLYWNLFDAYAIERMLADHHNCIFDLGAGNGVSESRESLIRIQRALSSYPNIFLILPSPDLEESLQILKSRDKNPPVDLNFDFNRHFLENGAYFTIAKHIVFTKGKLPEETGNEILALVVH</sequence>
<name>A0A0S7BDB5_9CHLR</name>
<protein>
    <submittedName>
        <fullName evidence="1">Shikimate kinase</fullName>
    </submittedName>
</protein>
<dbReference type="AlphaFoldDB" id="A0A0S7BDB5"/>
<evidence type="ECO:0000313" key="1">
    <source>
        <dbReference type="EMBL" id="GAP12784.1"/>
    </source>
</evidence>
<proteinExistence type="predicted"/>
<gene>
    <name evidence="1" type="ORF">LARV_00520</name>
</gene>
<keyword evidence="1" id="KW-0808">Transferase</keyword>
<dbReference type="STRING" id="360412.LARV_00520"/>
<keyword evidence="2" id="KW-1185">Reference proteome</keyword>
<dbReference type="Pfam" id="PF01202">
    <property type="entry name" value="SKI"/>
    <property type="match status" value="1"/>
</dbReference>
<dbReference type="InterPro" id="IPR031322">
    <property type="entry name" value="Shikimate/glucono_kinase"/>
</dbReference>
<dbReference type="EMBL" id="DF967972">
    <property type="protein sequence ID" value="GAP12784.1"/>
    <property type="molecule type" value="Genomic_DNA"/>
</dbReference>
<accession>A0A0S7BDB5</accession>
<dbReference type="InterPro" id="IPR027417">
    <property type="entry name" value="P-loop_NTPase"/>
</dbReference>
<dbReference type="RefSeq" id="WP_075072180.1">
    <property type="nucleotide sequence ID" value="NZ_DF967972.1"/>
</dbReference>
<keyword evidence="1" id="KW-0418">Kinase</keyword>